<feature type="repeat" description="Solcar" evidence="10">
    <location>
        <begin position="156"/>
        <end position="247"/>
    </location>
</feature>
<dbReference type="InterPro" id="IPR018108">
    <property type="entry name" value="MCP_transmembrane"/>
</dbReference>
<keyword evidence="8" id="KW-0496">Mitochondrion</keyword>
<accession>K8ETD0</accession>
<evidence type="ECO:0000256" key="2">
    <source>
        <dbReference type="ARBA" id="ARBA00006375"/>
    </source>
</evidence>
<keyword evidence="6" id="KW-0999">Mitochondrion inner membrane</keyword>
<evidence type="ECO:0000256" key="9">
    <source>
        <dbReference type="ARBA" id="ARBA00023136"/>
    </source>
</evidence>
<dbReference type="GO" id="GO:0055085">
    <property type="term" value="P:transmembrane transport"/>
    <property type="evidence" value="ECO:0007669"/>
    <property type="project" value="InterPro"/>
</dbReference>
<feature type="region of interest" description="Disordered" evidence="12">
    <location>
        <begin position="1"/>
        <end position="38"/>
    </location>
</feature>
<dbReference type="KEGG" id="bpg:Bathy03g02250"/>
<evidence type="ECO:0000313" key="14">
    <source>
        <dbReference type="Proteomes" id="UP000198341"/>
    </source>
</evidence>
<dbReference type="GeneID" id="19016763"/>
<dbReference type="Pfam" id="PF00153">
    <property type="entry name" value="Mito_carr"/>
    <property type="match status" value="3"/>
</dbReference>
<dbReference type="Proteomes" id="UP000198341">
    <property type="component" value="Chromosome 3"/>
</dbReference>
<dbReference type="PROSITE" id="PS50920">
    <property type="entry name" value="SOLCAR"/>
    <property type="match status" value="3"/>
</dbReference>
<evidence type="ECO:0000256" key="11">
    <source>
        <dbReference type="RuleBase" id="RU000488"/>
    </source>
</evidence>
<comment type="similarity">
    <text evidence="2 11">Belongs to the mitochondrial carrier (TC 2.A.29) family.</text>
</comment>
<evidence type="ECO:0000313" key="13">
    <source>
        <dbReference type="EMBL" id="CCO15720.1"/>
    </source>
</evidence>
<dbReference type="PRINTS" id="PR00926">
    <property type="entry name" value="MITOCARRIER"/>
</dbReference>
<feature type="repeat" description="Solcar" evidence="10">
    <location>
        <begin position="257"/>
        <end position="348"/>
    </location>
</feature>
<evidence type="ECO:0000256" key="7">
    <source>
        <dbReference type="ARBA" id="ARBA00022989"/>
    </source>
</evidence>
<dbReference type="InterPro" id="IPR002067">
    <property type="entry name" value="MCP"/>
</dbReference>
<proteinExistence type="inferred from homology"/>
<evidence type="ECO:0000256" key="8">
    <source>
        <dbReference type="ARBA" id="ARBA00023128"/>
    </source>
</evidence>
<dbReference type="GO" id="GO:0005743">
    <property type="term" value="C:mitochondrial inner membrane"/>
    <property type="evidence" value="ECO:0007669"/>
    <property type="project" value="UniProtKB-SubCell"/>
</dbReference>
<dbReference type="FunFam" id="1.50.40.10:FF:000009">
    <property type="entry name" value="Mitochondrial 2-oxoglutarate/malate carrier protein"/>
    <property type="match status" value="1"/>
</dbReference>
<dbReference type="RefSeq" id="XP_007514283.1">
    <property type="nucleotide sequence ID" value="XM_007514221.1"/>
</dbReference>
<evidence type="ECO:0000256" key="6">
    <source>
        <dbReference type="ARBA" id="ARBA00022792"/>
    </source>
</evidence>
<evidence type="ECO:0000256" key="3">
    <source>
        <dbReference type="ARBA" id="ARBA00022448"/>
    </source>
</evidence>
<keyword evidence="14" id="KW-1185">Reference proteome</keyword>
<evidence type="ECO:0000256" key="4">
    <source>
        <dbReference type="ARBA" id="ARBA00022692"/>
    </source>
</evidence>
<reference evidence="13 14" key="1">
    <citation type="submission" date="2011-10" db="EMBL/GenBank/DDBJ databases">
        <authorList>
            <person name="Genoscope - CEA"/>
        </authorList>
    </citation>
    <scope>NUCLEOTIDE SEQUENCE [LARGE SCALE GENOMIC DNA]</scope>
    <source>
        <strain evidence="13 14">RCC 1105</strain>
    </source>
</reference>
<keyword evidence="9 10" id="KW-0472">Membrane</keyword>
<dbReference type="SUPFAM" id="SSF103506">
    <property type="entry name" value="Mitochondrial carrier"/>
    <property type="match status" value="1"/>
</dbReference>
<keyword evidence="7" id="KW-1133">Transmembrane helix</keyword>
<gene>
    <name evidence="13" type="ORF">Bathy03g02250</name>
</gene>
<sequence>MKKTKSKKGGGEEDDDDGKNNHHPQQQQQQQQQQQAAVWKGFASGSLGAMASGAVTHPIDLVKVRMQLYGECASSALGSSSSSSSSSSNVKPPGMLRTGAMVLGKEGAFGLYKGLSASLLRQATFIGTKFGTYDVLKATMRKYNNGGDNVKEDESLPFYQFVACGIGAGAMGAVVGNPADLAMVRMQADGRLPEHLRRNYTNGLNAMFRVAKDEGVFALWRGSGPTVNRAMIVTASQMAVYDKSKNTILEVAPSLGNGLVTQTMASFAAGVVAALTSNPIDLAKSRLMSMKADEKTGKMPYAGTFDCLIKTVRSEGVGALYKGLVPTTARQVPLNVVRFVSVEYFKKFFEKF</sequence>
<dbReference type="Gene3D" id="1.50.40.10">
    <property type="entry name" value="Mitochondrial carrier domain"/>
    <property type="match status" value="1"/>
</dbReference>
<dbReference type="AlphaFoldDB" id="K8ETD0"/>
<feature type="repeat" description="Solcar" evidence="10">
    <location>
        <begin position="40"/>
        <end position="139"/>
    </location>
</feature>
<keyword evidence="4 10" id="KW-0812">Transmembrane</keyword>
<organism evidence="13 14">
    <name type="scientific">Bathycoccus prasinos</name>
    <dbReference type="NCBI Taxonomy" id="41875"/>
    <lineage>
        <taxon>Eukaryota</taxon>
        <taxon>Viridiplantae</taxon>
        <taxon>Chlorophyta</taxon>
        <taxon>Mamiellophyceae</taxon>
        <taxon>Mamiellales</taxon>
        <taxon>Bathycoccaceae</taxon>
        <taxon>Bathycoccus</taxon>
    </lineage>
</organism>
<evidence type="ECO:0000256" key="12">
    <source>
        <dbReference type="SAM" id="MobiDB-lite"/>
    </source>
</evidence>
<dbReference type="EMBL" id="FO082276">
    <property type="protein sequence ID" value="CCO15720.1"/>
    <property type="molecule type" value="Genomic_DNA"/>
</dbReference>
<dbReference type="InterPro" id="IPR023395">
    <property type="entry name" value="MCP_dom_sf"/>
</dbReference>
<evidence type="ECO:0000256" key="5">
    <source>
        <dbReference type="ARBA" id="ARBA00022737"/>
    </source>
</evidence>
<dbReference type="InterPro" id="IPR050391">
    <property type="entry name" value="Mito_Metabolite_Transporter"/>
</dbReference>
<dbReference type="OrthoDB" id="6703404at2759"/>
<evidence type="ECO:0000256" key="10">
    <source>
        <dbReference type="PROSITE-ProRule" id="PRU00282"/>
    </source>
</evidence>
<dbReference type="PANTHER" id="PTHR45618">
    <property type="entry name" value="MITOCHONDRIAL DICARBOXYLATE CARRIER-RELATED"/>
    <property type="match status" value="1"/>
</dbReference>
<evidence type="ECO:0000256" key="1">
    <source>
        <dbReference type="ARBA" id="ARBA00004448"/>
    </source>
</evidence>
<dbReference type="eggNOG" id="KOG0759">
    <property type="taxonomic scope" value="Eukaryota"/>
</dbReference>
<name>K8ETD0_9CHLO</name>
<feature type="compositionally biased region" description="Low complexity" evidence="12">
    <location>
        <begin position="25"/>
        <end position="38"/>
    </location>
</feature>
<comment type="subcellular location">
    <subcellularLocation>
        <location evidence="1">Mitochondrion inner membrane</location>
        <topology evidence="1">Multi-pass membrane protein</topology>
    </subcellularLocation>
</comment>
<protein>
    <submittedName>
        <fullName evidence="13">Uncharacterized protein</fullName>
    </submittedName>
</protein>
<keyword evidence="5" id="KW-0677">Repeat</keyword>
<keyword evidence="3 11" id="KW-0813">Transport</keyword>